<name>A0A9P7Q3J1_9HYPO</name>
<protein>
    <submittedName>
        <fullName evidence="1">Uncharacterized protein</fullName>
    </submittedName>
</protein>
<keyword evidence="2" id="KW-1185">Reference proteome</keyword>
<reference evidence="1 2" key="1">
    <citation type="journal article" date="2020" name="bioRxiv">
        <title>Whole genome comparisons of ergot fungi reveals the divergence and evolution of species within the genus Claviceps are the result of varying mechanisms driving genome evolution and host range expansion.</title>
        <authorList>
            <person name="Wyka S.A."/>
            <person name="Mondo S.J."/>
            <person name="Liu M."/>
            <person name="Dettman J."/>
            <person name="Nalam V."/>
            <person name="Broders K.D."/>
        </authorList>
    </citation>
    <scope>NUCLEOTIDE SEQUENCE [LARGE SCALE GENOMIC DNA]</scope>
    <source>
        <strain evidence="1 2">LM576</strain>
    </source>
</reference>
<sequence length="161" mass="18400">MARLLPEAVWKLAVARSTLPRSQSLEHQSRHAPARQALSIANADNLSSPVSSVNWLQFDSQKLSTKILTIAMRVSFHYDDTDIKANRGCLTALLSRGRGHQPKIDRRTPARNTGVTTMFRARRNLGETQCTEGVSRRMMRRQCRRRLEKASKHHRPLYNAR</sequence>
<dbReference type="EMBL" id="SRQM01000134">
    <property type="protein sequence ID" value="KAG6117552.1"/>
    <property type="molecule type" value="Genomic_DNA"/>
</dbReference>
<evidence type="ECO:0000313" key="2">
    <source>
        <dbReference type="Proteomes" id="UP000732380"/>
    </source>
</evidence>
<organism evidence="1 2">
    <name type="scientific">Claviceps humidiphila</name>
    <dbReference type="NCBI Taxonomy" id="1294629"/>
    <lineage>
        <taxon>Eukaryota</taxon>
        <taxon>Fungi</taxon>
        <taxon>Dikarya</taxon>
        <taxon>Ascomycota</taxon>
        <taxon>Pezizomycotina</taxon>
        <taxon>Sordariomycetes</taxon>
        <taxon>Hypocreomycetidae</taxon>
        <taxon>Hypocreales</taxon>
        <taxon>Clavicipitaceae</taxon>
        <taxon>Claviceps</taxon>
    </lineage>
</organism>
<gene>
    <name evidence="1" type="ORF">E4U13_000984</name>
</gene>
<accession>A0A9P7Q3J1</accession>
<proteinExistence type="predicted"/>
<evidence type="ECO:0000313" key="1">
    <source>
        <dbReference type="EMBL" id="KAG6117552.1"/>
    </source>
</evidence>
<dbReference type="Proteomes" id="UP000732380">
    <property type="component" value="Unassembled WGS sequence"/>
</dbReference>
<dbReference type="AlphaFoldDB" id="A0A9P7Q3J1"/>
<comment type="caution">
    <text evidence="1">The sequence shown here is derived from an EMBL/GenBank/DDBJ whole genome shotgun (WGS) entry which is preliminary data.</text>
</comment>